<sequence>MADMEFAKVHNSAIFLEDPPAAHNDLKFIVDGLKKSFLVRALTTCPVIYQNLVMDFWRSAVVKKYNQGEKFIEAKIEEKKVQVSESIIQESLQIDNRSVYTMEIDIHPTHNVLEHMGYEGTFPPTIKNLLPPRWKYLAYVFMSCISYRRSSANEIFLANTGAIVALAARFEFNFSKFIMHELILKLEGSKRDKFLMYPRFLQIIFNVMHPELQRANETLDLKSVGPSAFGLMKQMRGGKFMFEGKFPLIKFGIFEECDRSESGERCIPMEYEDIVHSTFEPEIEVVHDSPSAAVVEEHDHQKENETLSAQEGDDDDDRYNDVEFLKDIDFIGISDDIPTNIEFDLDDE</sequence>
<feature type="region of interest" description="Disordered" evidence="1">
    <location>
        <begin position="296"/>
        <end position="319"/>
    </location>
</feature>
<evidence type="ECO:0000313" key="2">
    <source>
        <dbReference type="EMBL" id="CAI9264020.1"/>
    </source>
</evidence>
<evidence type="ECO:0000313" key="3">
    <source>
        <dbReference type="Proteomes" id="UP001177003"/>
    </source>
</evidence>
<reference evidence="2" key="1">
    <citation type="submission" date="2023-04" db="EMBL/GenBank/DDBJ databases">
        <authorList>
            <person name="Vijverberg K."/>
            <person name="Xiong W."/>
            <person name="Schranz E."/>
        </authorList>
    </citation>
    <scope>NUCLEOTIDE SEQUENCE</scope>
</reference>
<gene>
    <name evidence="2" type="ORF">LSALG_LOCUS4687</name>
</gene>
<dbReference type="EMBL" id="OX465086">
    <property type="protein sequence ID" value="CAI9264020.1"/>
    <property type="molecule type" value="Genomic_DNA"/>
</dbReference>
<accession>A0AA35V3D0</accession>
<feature type="compositionally biased region" description="Basic and acidic residues" evidence="1">
    <location>
        <begin position="296"/>
        <end position="305"/>
    </location>
</feature>
<evidence type="ECO:0000256" key="1">
    <source>
        <dbReference type="SAM" id="MobiDB-lite"/>
    </source>
</evidence>
<dbReference type="Proteomes" id="UP001177003">
    <property type="component" value="Chromosome 0"/>
</dbReference>
<proteinExistence type="predicted"/>
<keyword evidence="3" id="KW-1185">Reference proteome</keyword>
<organism evidence="2 3">
    <name type="scientific">Lactuca saligna</name>
    <name type="common">Willowleaf lettuce</name>
    <dbReference type="NCBI Taxonomy" id="75948"/>
    <lineage>
        <taxon>Eukaryota</taxon>
        <taxon>Viridiplantae</taxon>
        <taxon>Streptophyta</taxon>
        <taxon>Embryophyta</taxon>
        <taxon>Tracheophyta</taxon>
        <taxon>Spermatophyta</taxon>
        <taxon>Magnoliopsida</taxon>
        <taxon>eudicotyledons</taxon>
        <taxon>Gunneridae</taxon>
        <taxon>Pentapetalae</taxon>
        <taxon>asterids</taxon>
        <taxon>campanulids</taxon>
        <taxon>Asterales</taxon>
        <taxon>Asteraceae</taxon>
        <taxon>Cichorioideae</taxon>
        <taxon>Cichorieae</taxon>
        <taxon>Lactucinae</taxon>
        <taxon>Lactuca</taxon>
    </lineage>
</organism>
<protein>
    <submittedName>
        <fullName evidence="2">Uncharacterized protein</fullName>
    </submittedName>
</protein>
<name>A0AA35V3D0_LACSI</name>
<dbReference type="AlphaFoldDB" id="A0AA35V3D0"/>